<keyword evidence="5 12" id="KW-0812">Transmembrane</keyword>
<dbReference type="GO" id="GO:0005789">
    <property type="term" value="C:endoplasmic reticulum membrane"/>
    <property type="evidence" value="ECO:0007669"/>
    <property type="project" value="UniProtKB-SubCell"/>
</dbReference>
<proteinExistence type="inferred from homology"/>
<dbReference type="EMBL" id="JALJOS010000022">
    <property type="protein sequence ID" value="KAK9825971.1"/>
    <property type="molecule type" value="Genomic_DNA"/>
</dbReference>
<accession>A0AAW1QWZ2</accession>
<evidence type="ECO:0000256" key="6">
    <source>
        <dbReference type="ARBA" id="ARBA00022824"/>
    </source>
</evidence>
<evidence type="ECO:0000256" key="5">
    <source>
        <dbReference type="ARBA" id="ARBA00022692"/>
    </source>
</evidence>
<keyword evidence="10 12" id="KW-0472">Membrane</keyword>
<evidence type="ECO:0000256" key="8">
    <source>
        <dbReference type="ARBA" id="ARBA00022989"/>
    </source>
</evidence>
<evidence type="ECO:0000256" key="11">
    <source>
        <dbReference type="SAM" id="MobiDB-lite"/>
    </source>
</evidence>
<reference evidence="13 14" key="1">
    <citation type="journal article" date="2024" name="Nat. Commun.">
        <title>Phylogenomics reveals the evolutionary origins of lichenization in chlorophyte algae.</title>
        <authorList>
            <person name="Puginier C."/>
            <person name="Libourel C."/>
            <person name="Otte J."/>
            <person name="Skaloud P."/>
            <person name="Haon M."/>
            <person name="Grisel S."/>
            <person name="Petersen M."/>
            <person name="Berrin J.G."/>
            <person name="Delaux P.M."/>
            <person name="Dal Grande F."/>
            <person name="Keller J."/>
        </authorList>
    </citation>
    <scope>NUCLEOTIDE SEQUENCE [LARGE SCALE GENOMIC DNA]</scope>
    <source>
        <strain evidence="13 14">SAG 2145</strain>
    </source>
</reference>
<evidence type="ECO:0000256" key="2">
    <source>
        <dbReference type="ARBA" id="ARBA00010604"/>
    </source>
</evidence>
<keyword evidence="8 12" id="KW-1133">Transmembrane helix</keyword>
<evidence type="ECO:0000256" key="12">
    <source>
        <dbReference type="SAM" id="Phobius"/>
    </source>
</evidence>
<evidence type="ECO:0000256" key="7">
    <source>
        <dbReference type="ARBA" id="ARBA00022927"/>
    </source>
</evidence>
<keyword evidence="9" id="KW-0811">Translocation</keyword>
<gene>
    <name evidence="13" type="ORF">WJX74_002409</name>
</gene>
<evidence type="ECO:0000256" key="1">
    <source>
        <dbReference type="ARBA" id="ARBA00004477"/>
    </source>
</evidence>
<keyword evidence="7" id="KW-0653">Protein transport</keyword>
<feature type="transmembrane region" description="Helical" evidence="12">
    <location>
        <begin position="160"/>
        <end position="189"/>
    </location>
</feature>
<comment type="caution">
    <text evidence="13">The sequence shown here is derived from an EMBL/GenBank/DDBJ whole genome shotgun (WGS) entry which is preliminary data.</text>
</comment>
<dbReference type="GO" id="GO:0031204">
    <property type="term" value="P:post-translational protein targeting to membrane, translocation"/>
    <property type="evidence" value="ECO:0007669"/>
    <property type="project" value="TreeGrafter"/>
</dbReference>
<name>A0AAW1QWZ2_9CHLO</name>
<dbReference type="PANTHER" id="PTHR12443">
    <property type="entry name" value="TRANSLOCATION PROTEIN SEC62"/>
    <property type="match status" value="1"/>
</dbReference>
<dbReference type="InterPro" id="IPR004728">
    <property type="entry name" value="Sec62"/>
</dbReference>
<sequence>MSAKGREDPLKGLTDGLRSKGGIDWRQAVLHDKRVEFFRGKDFAAHFRDHPDKMAPFVTKGRAEQEQRSELLERLVRRGMVLRCERAMKKPKPGKNGRPLKWPKKLVRCQTQSLADEGFYAWLYDRPTSPYLWIGGVLLAVVVVLCCLFPLAPYSIKVSILYLSLTFIALISTTLLVRGIVAGLTWLALGRSWWLLPNLLDEEAGFFDAFKPLAAFDEVEEGKKPTQWWIRLLFGIGSAALLCVFYFFAPDRGSVKEGAEQAWEGMFDFLDLHAPGVERLEGKGPEGKTSSGPKRTKPGIFE</sequence>
<evidence type="ECO:0000256" key="3">
    <source>
        <dbReference type="ARBA" id="ARBA00021257"/>
    </source>
</evidence>
<protein>
    <recommendedName>
        <fullName evidence="3">Translocation protein SEC62</fullName>
    </recommendedName>
</protein>
<comment type="similarity">
    <text evidence="2">Belongs to the SEC62 family.</text>
</comment>
<evidence type="ECO:0000256" key="4">
    <source>
        <dbReference type="ARBA" id="ARBA00022448"/>
    </source>
</evidence>
<keyword evidence="6" id="KW-0256">Endoplasmic reticulum</keyword>
<dbReference type="PANTHER" id="PTHR12443:SF9">
    <property type="entry name" value="TRANSLOCATION PROTEIN SEC62"/>
    <property type="match status" value="1"/>
</dbReference>
<evidence type="ECO:0000313" key="14">
    <source>
        <dbReference type="Proteomes" id="UP001438707"/>
    </source>
</evidence>
<organism evidence="13 14">
    <name type="scientific">Apatococcus lobatus</name>
    <dbReference type="NCBI Taxonomy" id="904363"/>
    <lineage>
        <taxon>Eukaryota</taxon>
        <taxon>Viridiplantae</taxon>
        <taxon>Chlorophyta</taxon>
        <taxon>core chlorophytes</taxon>
        <taxon>Trebouxiophyceae</taxon>
        <taxon>Chlorellales</taxon>
        <taxon>Chlorellaceae</taxon>
        <taxon>Apatococcus</taxon>
    </lineage>
</organism>
<keyword evidence="4" id="KW-0813">Transport</keyword>
<comment type="subcellular location">
    <subcellularLocation>
        <location evidence="1">Endoplasmic reticulum membrane</location>
        <topology evidence="1">Multi-pass membrane protein</topology>
    </subcellularLocation>
</comment>
<dbReference type="Proteomes" id="UP001438707">
    <property type="component" value="Unassembled WGS sequence"/>
</dbReference>
<feature type="region of interest" description="Disordered" evidence="11">
    <location>
        <begin position="280"/>
        <end position="302"/>
    </location>
</feature>
<keyword evidence="14" id="KW-1185">Reference proteome</keyword>
<feature type="transmembrane region" description="Helical" evidence="12">
    <location>
        <begin position="228"/>
        <end position="249"/>
    </location>
</feature>
<feature type="transmembrane region" description="Helical" evidence="12">
    <location>
        <begin position="131"/>
        <end position="153"/>
    </location>
</feature>
<evidence type="ECO:0000256" key="9">
    <source>
        <dbReference type="ARBA" id="ARBA00023010"/>
    </source>
</evidence>
<dbReference type="AlphaFoldDB" id="A0AAW1QWZ2"/>
<evidence type="ECO:0000256" key="10">
    <source>
        <dbReference type="ARBA" id="ARBA00023136"/>
    </source>
</evidence>
<evidence type="ECO:0000313" key="13">
    <source>
        <dbReference type="EMBL" id="KAK9825971.1"/>
    </source>
</evidence>
<dbReference type="Pfam" id="PF03839">
    <property type="entry name" value="Sec62"/>
    <property type="match status" value="1"/>
</dbReference>